<dbReference type="InterPro" id="IPR050266">
    <property type="entry name" value="AB_hydrolase_sf"/>
</dbReference>
<sequence length="275" mass="30390">MKNYLFLVLLTIQTGLFAQSSISVITSGMGEPILFLPGFATPGEVWDSTVQSVPGHQVHVVTYAGFGGVAPVEMPWYGKLKSDLIQYIESQQLDKLTLIGHSMGGNLALDLAAHFPNRIQKVVIVDALACMREVMMPGVPAEALGYESPYNDQLLAMDEAAQSAYLDQMTKNMMTKPEDQEQVKSWMTSADRKTFVYGYVDLLKLDNRPLLPTIKVPVLILVAGQPFGPGALETMKNQYSTLPNKTFALAADSKHYLMLDQPGWFHEQLTTFLAQ</sequence>
<dbReference type="Gene3D" id="3.40.50.1820">
    <property type="entry name" value="alpha/beta hydrolase"/>
    <property type="match status" value="1"/>
</dbReference>
<dbReference type="InterPro" id="IPR029058">
    <property type="entry name" value="AB_hydrolase_fold"/>
</dbReference>
<evidence type="ECO:0000259" key="2">
    <source>
        <dbReference type="Pfam" id="PF12697"/>
    </source>
</evidence>
<name>A0ABQ6PST0_9BACT</name>
<gene>
    <name evidence="3" type="ORF">Aconfl_36980</name>
</gene>
<dbReference type="PANTHER" id="PTHR43798">
    <property type="entry name" value="MONOACYLGLYCEROL LIPASE"/>
    <property type="match status" value="1"/>
</dbReference>
<organism evidence="3 4">
    <name type="scientific">Algoriphagus confluentis</name>
    <dbReference type="NCBI Taxonomy" id="1697556"/>
    <lineage>
        <taxon>Bacteria</taxon>
        <taxon>Pseudomonadati</taxon>
        <taxon>Bacteroidota</taxon>
        <taxon>Cytophagia</taxon>
        <taxon>Cytophagales</taxon>
        <taxon>Cyclobacteriaceae</taxon>
        <taxon>Algoriphagus</taxon>
    </lineage>
</organism>
<dbReference type="EMBL" id="BTPD01000014">
    <property type="protein sequence ID" value="GMQ31055.1"/>
    <property type="molecule type" value="Genomic_DNA"/>
</dbReference>
<keyword evidence="4" id="KW-1185">Reference proteome</keyword>
<accession>A0ABQ6PST0</accession>
<dbReference type="SUPFAM" id="SSF53474">
    <property type="entry name" value="alpha/beta-Hydrolases"/>
    <property type="match status" value="1"/>
</dbReference>
<dbReference type="PRINTS" id="PR00111">
    <property type="entry name" value="ABHYDROLASE"/>
</dbReference>
<reference evidence="3 4" key="1">
    <citation type="submission" date="2023-08" db="EMBL/GenBank/DDBJ databases">
        <title>Draft genome sequence of Algoriphagus confluentis.</title>
        <authorList>
            <person name="Takatani N."/>
            <person name="Hosokawa M."/>
            <person name="Sawabe T."/>
        </authorList>
    </citation>
    <scope>NUCLEOTIDE SEQUENCE [LARGE SCALE GENOMIC DNA]</scope>
    <source>
        <strain evidence="3 4">NBRC 111222</strain>
    </source>
</reference>
<dbReference type="GO" id="GO:0016787">
    <property type="term" value="F:hydrolase activity"/>
    <property type="evidence" value="ECO:0007669"/>
    <property type="project" value="UniProtKB-KW"/>
</dbReference>
<evidence type="ECO:0000256" key="1">
    <source>
        <dbReference type="SAM" id="SignalP"/>
    </source>
</evidence>
<dbReference type="RefSeq" id="WP_338225758.1">
    <property type="nucleotide sequence ID" value="NZ_BTPD01000014.1"/>
</dbReference>
<feature type="domain" description="AB hydrolase-1" evidence="2">
    <location>
        <begin position="33"/>
        <end position="266"/>
    </location>
</feature>
<dbReference type="InterPro" id="IPR000073">
    <property type="entry name" value="AB_hydrolase_1"/>
</dbReference>
<feature type="signal peptide" evidence="1">
    <location>
        <begin position="1"/>
        <end position="18"/>
    </location>
</feature>
<proteinExistence type="predicted"/>
<feature type="chain" id="PRO_5045672680" evidence="1">
    <location>
        <begin position="19"/>
        <end position="275"/>
    </location>
</feature>
<keyword evidence="1" id="KW-0732">Signal</keyword>
<evidence type="ECO:0000313" key="4">
    <source>
        <dbReference type="Proteomes" id="UP001338309"/>
    </source>
</evidence>
<protein>
    <submittedName>
        <fullName evidence="3">Alpha/beta hydrolase</fullName>
    </submittedName>
</protein>
<keyword evidence="3" id="KW-0378">Hydrolase</keyword>
<dbReference type="Proteomes" id="UP001338309">
    <property type="component" value="Unassembled WGS sequence"/>
</dbReference>
<comment type="caution">
    <text evidence="3">The sequence shown here is derived from an EMBL/GenBank/DDBJ whole genome shotgun (WGS) entry which is preliminary data.</text>
</comment>
<evidence type="ECO:0000313" key="3">
    <source>
        <dbReference type="EMBL" id="GMQ31055.1"/>
    </source>
</evidence>
<dbReference type="Pfam" id="PF12697">
    <property type="entry name" value="Abhydrolase_6"/>
    <property type="match status" value="1"/>
</dbReference>